<sequence>MLIPESFSPFKLIMEIRNLSGARLVCVGDDWQSIYHLAGSDISLFSNFGNYVGQHEQLLIEQTYRDSQPLIDITSKFI</sequence>
<dbReference type="EMBL" id="JBHRTA010000023">
    <property type="protein sequence ID" value="MFC3197585.1"/>
    <property type="molecule type" value="Genomic_DNA"/>
</dbReference>
<gene>
    <name evidence="1" type="ORF">ACFOET_08175</name>
</gene>
<protein>
    <recommendedName>
        <fullName evidence="3">DNA helicase</fullName>
    </recommendedName>
</protein>
<dbReference type="Gene3D" id="3.40.50.300">
    <property type="entry name" value="P-loop containing nucleotide triphosphate hydrolases"/>
    <property type="match status" value="1"/>
</dbReference>
<dbReference type="InterPro" id="IPR027417">
    <property type="entry name" value="P-loop_NTPase"/>
</dbReference>
<dbReference type="SUPFAM" id="SSF52540">
    <property type="entry name" value="P-loop containing nucleoside triphosphate hydrolases"/>
    <property type="match status" value="1"/>
</dbReference>
<dbReference type="Proteomes" id="UP001595526">
    <property type="component" value="Unassembled WGS sequence"/>
</dbReference>
<name>A0ABV7JHS4_9SPHI</name>
<keyword evidence="2" id="KW-1185">Reference proteome</keyword>
<evidence type="ECO:0000313" key="1">
    <source>
        <dbReference type="EMBL" id="MFC3197585.1"/>
    </source>
</evidence>
<reference evidence="2" key="1">
    <citation type="journal article" date="2019" name="Int. J. Syst. Evol. Microbiol.">
        <title>The Global Catalogue of Microorganisms (GCM) 10K type strain sequencing project: providing services to taxonomists for standard genome sequencing and annotation.</title>
        <authorList>
            <consortium name="The Broad Institute Genomics Platform"/>
            <consortium name="The Broad Institute Genome Sequencing Center for Infectious Disease"/>
            <person name="Wu L."/>
            <person name="Ma J."/>
        </authorList>
    </citation>
    <scope>NUCLEOTIDE SEQUENCE [LARGE SCALE GENOMIC DNA]</scope>
    <source>
        <strain evidence="2">KCTC 52416</strain>
    </source>
</reference>
<accession>A0ABV7JHS4</accession>
<evidence type="ECO:0008006" key="3">
    <source>
        <dbReference type="Google" id="ProtNLM"/>
    </source>
</evidence>
<comment type="caution">
    <text evidence="1">The sequence shown here is derived from an EMBL/GenBank/DDBJ whole genome shotgun (WGS) entry which is preliminary data.</text>
</comment>
<organism evidence="1 2">
    <name type="scientific">Parapedobacter deserti</name>
    <dbReference type="NCBI Taxonomy" id="1912957"/>
    <lineage>
        <taxon>Bacteria</taxon>
        <taxon>Pseudomonadati</taxon>
        <taxon>Bacteroidota</taxon>
        <taxon>Sphingobacteriia</taxon>
        <taxon>Sphingobacteriales</taxon>
        <taxon>Sphingobacteriaceae</taxon>
        <taxon>Parapedobacter</taxon>
    </lineage>
</organism>
<evidence type="ECO:0000313" key="2">
    <source>
        <dbReference type="Proteomes" id="UP001595526"/>
    </source>
</evidence>
<proteinExistence type="predicted"/>